<dbReference type="SUPFAM" id="SSF53901">
    <property type="entry name" value="Thiolase-like"/>
    <property type="match status" value="2"/>
</dbReference>
<evidence type="ECO:0000313" key="6">
    <source>
        <dbReference type="EMBL" id="TXS90452.1"/>
    </source>
</evidence>
<evidence type="ECO:0000313" key="7">
    <source>
        <dbReference type="Proteomes" id="UP000321933"/>
    </source>
</evidence>
<dbReference type="UniPathway" id="UPA00094"/>
<dbReference type="SMART" id="SM00825">
    <property type="entry name" value="PKS_KS"/>
    <property type="match status" value="1"/>
</dbReference>
<dbReference type="PROSITE" id="PS00606">
    <property type="entry name" value="KS3_1"/>
    <property type="match status" value="1"/>
</dbReference>
<evidence type="ECO:0000256" key="2">
    <source>
        <dbReference type="ARBA" id="ARBA00008467"/>
    </source>
</evidence>
<evidence type="ECO:0000256" key="4">
    <source>
        <dbReference type="RuleBase" id="RU003694"/>
    </source>
</evidence>
<dbReference type="AlphaFoldDB" id="A0A5C8ZS97"/>
<dbReference type="InterPro" id="IPR020841">
    <property type="entry name" value="PKS_Beta-ketoAc_synthase_dom"/>
</dbReference>
<dbReference type="PROSITE" id="PS52004">
    <property type="entry name" value="KS3_2"/>
    <property type="match status" value="1"/>
</dbReference>
<organism evidence="6 7">
    <name type="scientific">Parahaliea aestuarii</name>
    <dbReference type="NCBI Taxonomy" id="1852021"/>
    <lineage>
        <taxon>Bacteria</taxon>
        <taxon>Pseudomonadati</taxon>
        <taxon>Pseudomonadota</taxon>
        <taxon>Gammaproteobacteria</taxon>
        <taxon>Cellvibrionales</taxon>
        <taxon>Halieaceae</taxon>
        <taxon>Parahaliea</taxon>
    </lineage>
</organism>
<dbReference type="InterPro" id="IPR014031">
    <property type="entry name" value="Ketoacyl_synth_C"/>
</dbReference>
<keyword evidence="7" id="KW-1185">Reference proteome</keyword>
<dbReference type="Pfam" id="PF02801">
    <property type="entry name" value="Ketoacyl-synt_C"/>
    <property type="match status" value="1"/>
</dbReference>
<dbReference type="Pfam" id="PF00109">
    <property type="entry name" value="ketoacyl-synt"/>
    <property type="match status" value="1"/>
</dbReference>
<feature type="domain" description="Ketosynthase family 3 (KS3)" evidence="5">
    <location>
        <begin position="1"/>
        <end position="390"/>
    </location>
</feature>
<dbReference type="InterPro" id="IPR000794">
    <property type="entry name" value="Beta-ketoacyl_synthase"/>
</dbReference>
<dbReference type="CDD" id="cd00834">
    <property type="entry name" value="KAS_I_II"/>
    <property type="match status" value="1"/>
</dbReference>
<evidence type="ECO:0000259" key="5">
    <source>
        <dbReference type="PROSITE" id="PS52004"/>
    </source>
</evidence>
<comment type="similarity">
    <text evidence="2 4">Belongs to the thiolase-like superfamily. Beta-ketoacyl-ACP synthases family.</text>
</comment>
<dbReference type="OrthoDB" id="9808669at2"/>
<proteinExistence type="inferred from homology"/>
<dbReference type="InterPro" id="IPR018201">
    <property type="entry name" value="Ketoacyl_synth_AS"/>
</dbReference>
<protein>
    <submittedName>
        <fullName evidence="6">Beta-ketoacyl-ACP synthase</fullName>
    </submittedName>
</protein>
<dbReference type="InterPro" id="IPR016039">
    <property type="entry name" value="Thiolase-like"/>
</dbReference>
<sequence length="394" mass="41187">MFYLNAFNLICNLGASPAELAARLLRRNSPLPDRETLFQRRYGALCGAVSVDLPRLPPGLERYDCRNNRLAAATLQALRPAIDEACSRYGSNRVGLVMATSTSGTDSTQAAIAESIGSGSATPDFHPAQGMLGGLGEFCAALLKTEGPVFTVSTACSSGGNALLAARRLLRLGLCDAVVCGGVDTLCELTVRGFASLEAVSAGLCRPFEAERDGINIGEAGAAFLLSRTPSALRFSGGAASSDAHHISAPHPQGSGAVAAIRGALDEAGLHPSDIDYLNLHGTGTPHNDAMEARALQRVFGEDGVACSTSKTWTGHTLGAAASLELALCCQLLLEEDPRLPPMQQGFNADPALSPLALCDHHERPRRPLKHCLSNAFAFGGNNVSLIVSRTDGR</sequence>
<reference evidence="6 7" key="1">
    <citation type="submission" date="2019-08" db="EMBL/GenBank/DDBJ databases">
        <title>Parahaliea maris sp. nov., isolated from the surface seawater.</title>
        <authorList>
            <person name="Liu Y."/>
        </authorList>
    </citation>
    <scope>NUCLEOTIDE SEQUENCE [LARGE SCALE GENOMIC DNA]</scope>
    <source>
        <strain evidence="6 7">S2-26</strain>
    </source>
</reference>
<dbReference type="GO" id="GO:0004315">
    <property type="term" value="F:3-oxoacyl-[acyl-carrier-protein] synthase activity"/>
    <property type="evidence" value="ECO:0007669"/>
    <property type="project" value="InterPro"/>
</dbReference>
<dbReference type="NCBIfam" id="NF006618">
    <property type="entry name" value="PRK09185.1"/>
    <property type="match status" value="1"/>
</dbReference>
<dbReference type="RefSeq" id="WP_148064978.1">
    <property type="nucleotide sequence ID" value="NZ_VRYZ01000006.1"/>
</dbReference>
<dbReference type="GO" id="GO:0005829">
    <property type="term" value="C:cytosol"/>
    <property type="evidence" value="ECO:0007669"/>
    <property type="project" value="TreeGrafter"/>
</dbReference>
<dbReference type="Proteomes" id="UP000321933">
    <property type="component" value="Unassembled WGS sequence"/>
</dbReference>
<evidence type="ECO:0000256" key="3">
    <source>
        <dbReference type="ARBA" id="ARBA00022679"/>
    </source>
</evidence>
<comment type="pathway">
    <text evidence="1">Lipid metabolism; fatty acid biosynthesis.</text>
</comment>
<dbReference type="InterPro" id="IPR014030">
    <property type="entry name" value="Ketoacyl_synth_N"/>
</dbReference>
<dbReference type="GO" id="GO:0006633">
    <property type="term" value="P:fatty acid biosynthetic process"/>
    <property type="evidence" value="ECO:0007669"/>
    <property type="project" value="UniProtKB-UniPathway"/>
</dbReference>
<dbReference type="EMBL" id="VRYZ01000006">
    <property type="protein sequence ID" value="TXS90452.1"/>
    <property type="molecule type" value="Genomic_DNA"/>
</dbReference>
<comment type="caution">
    <text evidence="6">The sequence shown here is derived from an EMBL/GenBank/DDBJ whole genome shotgun (WGS) entry which is preliminary data.</text>
</comment>
<dbReference type="PANTHER" id="PTHR11712">
    <property type="entry name" value="POLYKETIDE SYNTHASE-RELATED"/>
    <property type="match status" value="1"/>
</dbReference>
<gene>
    <name evidence="6" type="ORF">FVW59_14010</name>
</gene>
<accession>A0A5C8ZS97</accession>
<keyword evidence="3 4" id="KW-0808">Transferase</keyword>
<evidence type="ECO:0000256" key="1">
    <source>
        <dbReference type="ARBA" id="ARBA00005194"/>
    </source>
</evidence>
<dbReference type="Gene3D" id="3.40.47.10">
    <property type="match status" value="1"/>
</dbReference>
<dbReference type="PANTHER" id="PTHR11712:SF320">
    <property type="entry name" value="BETA-KETOACYL SYNTHASE"/>
    <property type="match status" value="1"/>
</dbReference>
<name>A0A5C8ZS97_9GAMM</name>